<dbReference type="InterPro" id="IPR018300">
    <property type="entry name" value="Aminotrans_IV_CS"/>
</dbReference>
<sequence length="277" mass="31771">MINFNGNIQDTSNIAIENNRGFLYGDAIFETIKVNGTKILFLEEHYLRLMASMRICRMEIPMNFTMEFMEEEILKLIELQTNKISNRIRFAVYRNAEGFYNPTSNDVQFVVTCSNLTSEKYVFLPLNYEVELFKDFHVSKHLLSTLKTNNKMINVVASVFAKENGFDNCLLINDDKNVVEAINGNIFMKMGNQLITPPTSDGCLNGIMRKQIIALVSKMENIEIIEKSISPFDLQKADELFLSNVISGIQPITKYRKKEFTSELAKEITELLNNSIN</sequence>
<proteinExistence type="inferred from homology"/>
<comment type="catalytic activity">
    <reaction evidence="10">
        <text>L-leucine + 2-oxoglutarate = 4-methyl-2-oxopentanoate + L-glutamate</text>
        <dbReference type="Rhea" id="RHEA:18321"/>
        <dbReference type="ChEBI" id="CHEBI:16810"/>
        <dbReference type="ChEBI" id="CHEBI:17865"/>
        <dbReference type="ChEBI" id="CHEBI:29985"/>
        <dbReference type="ChEBI" id="CHEBI:57427"/>
        <dbReference type="EC" id="2.6.1.42"/>
    </reaction>
</comment>
<dbReference type="PANTHER" id="PTHR42743:SF11">
    <property type="entry name" value="AMINODEOXYCHORISMATE LYASE"/>
    <property type="match status" value="1"/>
</dbReference>
<dbReference type="PANTHER" id="PTHR42743">
    <property type="entry name" value="AMINO-ACID AMINOTRANSFERASE"/>
    <property type="match status" value="1"/>
</dbReference>
<dbReference type="InterPro" id="IPR036038">
    <property type="entry name" value="Aminotransferase-like"/>
</dbReference>
<evidence type="ECO:0000256" key="8">
    <source>
        <dbReference type="ARBA" id="ARBA00048212"/>
    </source>
</evidence>
<dbReference type="RefSeq" id="WP_166125147.1">
    <property type="nucleotide sequence ID" value="NZ_JAANOQ010000001.1"/>
</dbReference>
<comment type="pathway">
    <text evidence="2">Amino-acid biosynthesis; L-isoleucine biosynthesis; L-isoleucine from 2-oxobutanoate: step 4/4.</text>
</comment>
<dbReference type="InterPro" id="IPR001544">
    <property type="entry name" value="Aminotrans_IV"/>
</dbReference>
<dbReference type="GO" id="GO:0008483">
    <property type="term" value="F:transaminase activity"/>
    <property type="evidence" value="ECO:0007669"/>
    <property type="project" value="UniProtKB-KW"/>
</dbReference>
<comment type="pathway">
    <text evidence="3">Amino-acid biosynthesis; L-valine biosynthesis; L-valine from pyruvate: step 4/4.</text>
</comment>
<comment type="catalytic activity">
    <reaction evidence="9">
        <text>L-isoleucine + 2-oxoglutarate = (S)-3-methyl-2-oxopentanoate + L-glutamate</text>
        <dbReference type="Rhea" id="RHEA:24801"/>
        <dbReference type="ChEBI" id="CHEBI:16810"/>
        <dbReference type="ChEBI" id="CHEBI:29985"/>
        <dbReference type="ChEBI" id="CHEBI:35146"/>
        <dbReference type="ChEBI" id="CHEBI:58045"/>
        <dbReference type="EC" id="2.6.1.42"/>
    </reaction>
</comment>
<evidence type="ECO:0000256" key="5">
    <source>
        <dbReference type="ARBA" id="ARBA00009320"/>
    </source>
</evidence>
<gene>
    <name evidence="13" type="ORF">H8R27_03400</name>
</gene>
<comment type="cofactor">
    <cofactor evidence="1 12">
        <name>pyridoxal 5'-phosphate</name>
        <dbReference type="ChEBI" id="CHEBI:597326"/>
    </cofactor>
</comment>
<evidence type="ECO:0000256" key="4">
    <source>
        <dbReference type="ARBA" id="ARBA00005072"/>
    </source>
</evidence>
<evidence type="ECO:0000256" key="6">
    <source>
        <dbReference type="ARBA" id="ARBA00013053"/>
    </source>
</evidence>
<dbReference type="Pfam" id="PF01063">
    <property type="entry name" value="Aminotran_4"/>
    <property type="match status" value="1"/>
</dbReference>
<evidence type="ECO:0000256" key="12">
    <source>
        <dbReference type="RuleBase" id="RU004516"/>
    </source>
</evidence>
<evidence type="ECO:0000256" key="11">
    <source>
        <dbReference type="RuleBase" id="RU004106"/>
    </source>
</evidence>
<protein>
    <recommendedName>
        <fullName evidence="6">branched-chain-amino-acid transaminase</fullName>
        <ecNumber evidence="6">2.6.1.42</ecNumber>
    </recommendedName>
</protein>
<dbReference type="Proteomes" id="UP000605990">
    <property type="component" value="Unassembled WGS sequence"/>
</dbReference>
<comment type="pathway">
    <text evidence="4">Amino-acid biosynthesis; L-leucine biosynthesis; L-leucine from 3-methyl-2-oxobutanoate: step 4/4.</text>
</comment>
<organism evidence="13 14">
    <name type="scientific">Flavobacterium bernardetii</name>
    <dbReference type="NCBI Taxonomy" id="2813823"/>
    <lineage>
        <taxon>Bacteria</taxon>
        <taxon>Pseudomonadati</taxon>
        <taxon>Bacteroidota</taxon>
        <taxon>Flavobacteriia</taxon>
        <taxon>Flavobacteriales</taxon>
        <taxon>Flavobacteriaceae</taxon>
        <taxon>Flavobacterium</taxon>
    </lineage>
</organism>
<keyword evidence="13" id="KW-0808">Transferase</keyword>
<dbReference type="InterPro" id="IPR043132">
    <property type="entry name" value="BCAT-like_C"/>
</dbReference>
<evidence type="ECO:0000256" key="10">
    <source>
        <dbReference type="ARBA" id="ARBA00049229"/>
    </source>
</evidence>
<accession>A0ABR7IVY2</accession>
<keyword evidence="14" id="KW-1185">Reference proteome</keyword>
<dbReference type="Gene3D" id="3.20.10.10">
    <property type="entry name" value="D-amino Acid Aminotransferase, subunit A, domain 2"/>
    <property type="match status" value="1"/>
</dbReference>
<dbReference type="PROSITE" id="PS00770">
    <property type="entry name" value="AA_TRANSFER_CLASS_4"/>
    <property type="match status" value="1"/>
</dbReference>
<keyword evidence="7 12" id="KW-0663">Pyridoxal phosphate</keyword>
<dbReference type="EC" id="2.6.1.42" evidence="6"/>
<dbReference type="EMBL" id="JACRUN010000001">
    <property type="protein sequence ID" value="MBC5833920.1"/>
    <property type="molecule type" value="Genomic_DNA"/>
</dbReference>
<reference evidence="13 14" key="1">
    <citation type="submission" date="2020-08" db="EMBL/GenBank/DDBJ databases">
        <title>Description of novel Flavobacterium F-408 isolate.</title>
        <authorList>
            <person name="Saticioglu I.B."/>
            <person name="Duman M."/>
            <person name="Altun S."/>
        </authorList>
    </citation>
    <scope>NUCLEOTIDE SEQUENCE [LARGE SCALE GENOMIC DNA]</scope>
    <source>
        <strain evidence="13 14">F-408</strain>
    </source>
</reference>
<comment type="similarity">
    <text evidence="5 11">Belongs to the class-IV pyridoxal-phosphate-dependent aminotransferase family.</text>
</comment>
<dbReference type="Gene3D" id="3.30.470.10">
    <property type="match status" value="1"/>
</dbReference>
<comment type="catalytic activity">
    <reaction evidence="8">
        <text>L-valine + 2-oxoglutarate = 3-methyl-2-oxobutanoate + L-glutamate</text>
        <dbReference type="Rhea" id="RHEA:24813"/>
        <dbReference type="ChEBI" id="CHEBI:11851"/>
        <dbReference type="ChEBI" id="CHEBI:16810"/>
        <dbReference type="ChEBI" id="CHEBI:29985"/>
        <dbReference type="ChEBI" id="CHEBI:57762"/>
        <dbReference type="EC" id="2.6.1.42"/>
    </reaction>
</comment>
<dbReference type="SUPFAM" id="SSF56752">
    <property type="entry name" value="D-aminoacid aminotransferase-like PLP-dependent enzymes"/>
    <property type="match status" value="1"/>
</dbReference>
<dbReference type="InterPro" id="IPR050571">
    <property type="entry name" value="Class-IV_PLP-Dep_Aminotrnsfr"/>
</dbReference>
<evidence type="ECO:0000256" key="7">
    <source>
        <dbReference type="ARBA" id="ARBA00022898"/>
    </source>
</evidence>
<evidence type="ECO:0000313" key="14">
    <source>
        <dbReference type="Proteomes" id="UP000605990"/>
    </source>
</evidence>
<keyword evidence="13" id="KW-0032">Aminotransferase</keyword>
<name>A0ABR7IVY2_9FLAO</name>
<evidence type="ECO:0000256" key="2">
    <source>
        <dbReference type="ARBA" id="ARBA00004824"/>
    </source>
</evidence>
<dbReference type="CDD" id="cd00449">
    <property type="entry name" value="PLPDE_IV"/>
    <property type="match status" value="1"/>
</dbReference>
<dbReference type="InterPro" id="IPR043131">
    <property type="entry name" value="BCAT-like_N"/>
</dbReference>
<comment type="caution">
    <text evidence="13">The sequence shown here is derived from an EMBL/GenBank/DDBJ whole genome shotgun (WGS) entry which is preliminary data.</text>
</comment>
<evidence type="ECO:0000256" key="9">
    <source>
        <dbReference type="ARBA" id="ARBA00048798"/>
    </source>
</evidence>
<evidence type="ECO:0000313" key="13">
    <source>
        <dbReference type="EMBL" id="MBC5833920.1"/>
    </source>
</evidence>
<evidence type="ECO:0000256" key="1">
    <source>
        <dbReference type="ARBA" id="ARBA00001933"/>
    </source>
</evidence>
<evidence type="ECO:0000256" key="3">
    <source>
        <dbReference type="ARBA" id="ARBA00004931"/>
    </source>
</evidence>